<dbReference type="SUPFAM" id="SSF46689">
    <property type="entry name" value="Homeodomain-like"/>
    <property type="match status" value="1"/>
</dbReference>
<evidence type="ECO:0000256" key="3">
    <source>
        <dbReference type="ARBA" id="ARBA00023015"/>
    </source>
</evidence>
<dbReference type="Gene3D" id="3.40.50.2300">
    <property type="match status" value="1"/>
</dbReference>
<evidence type="ECO:0000313" key="9">
    <source>
        <dbReference type="Proteomes" id="UP000005380"/>
    </source>
</evidence>
<evidence type="ECO:0000256" key="5">
    <source>
        <dbReference type="ARBA" id="ARBA00023163"/>
    </source>
</evidence>
<organism evidence="8 9">
    <name type="scientific">Thiomicrospira aerophila AL3</name>
    <dbReference type="NCBI Taxonomy" id="717772"/>
    <lineage>
        <taxon>Bacteria</taxon>
        <taxon>Pseudomonadati</taxon>
        <taxon>Pseudomonadota</taxon>
        <taxon>Gammaproteobacteria</taxon>
        <taxon>Thiotrichales</taxon>
        <taxon>Piscirickettsiaceae</taxon>
        <taxon>Thiomicrospira</taxon>
    </lineage>
</organism>
<dbReference type="InterPro" id="IPR039420">
    <property type="entry name" value="WalR-like"/>
</dbReference>
<dbReference type="SUPFAM" id="SSF52172">
    <property type="entry name" value="CheY-like"/>
    <property type="match status" value="1"/>
</dbReference>
<evidence type="ECO:0000256" key="2">
    <source>
        <dbReference type="ARBA" id="ARBA00023012"/>
    </source>
</evidence>
<dbReference type="KEGG" id="tao:THIAE_09165"/>
<dbReference type="InParanoid" id="W0DTG5"/>
<dbReference type="GO" id="GO:0032993">
    <property type="term" value="C:protein-DNA complex"/>
    <property type="evidence" value="ECO:0007669"/>
    <property type="project" value="TreeGrafter"/>
</dbReference>
<sequence length="210" mass="23477">MTRKILLVEDEPAYAEMLTKILATKQFDVIHAINREEALNLFEQHSASIFCVLQDLGLPPQASAIEEGLACMTGLLVMQPHLKVIVLTGRDRGEAGAHAIAMGAFDYLEKPIALEGLIVALERAKLFSQSENTLVKEGVIPIKFNAHLDQGLKLSRDHFEAALVRRVLGECEFNIRKAADILGVKREGLYYLLKKHNIEMLREVSDWSET</sequence>
<gene>
    <name evidence="8" type="ORF">THIAE_09165</name>
</gene>
<dbReference type="GO" id="GO:0000976">
    <property type="term" value="F:transcription cis-regulatory region binding"/>
    <property type="evidence" value="ECO:0007669"/>
    <property type="project" value="TreeGrafter"/>
</dbReference>
<feature type="modified residue" description="4-aspartylphosphate" evidence="6">
    <location>
        <position position="55"/>
    </location>
</feature>
<dbReference type="PRINTS" id="PR01590">
    <property type="entry name" value="HTHFIS"/>
</dbReference>
<dbReference type="InterPro" id="IPR001789">
    <property type="entry name" value="Sig_transdc_resp-reg_receiver"/>
</dbReference>
<dbReference type="GO" id="GO:0000156">
    <property type="term" value="F:phosphorelay response regulator activity"/>
    <property type="evidence" value="ECO:0007669"/>
    <property type="project" value="TreeGrafter"/>
</dbReference>
<keyword evidence="3" id="KW-0805">Transcription regulation</keyword>
<reference evidence="8 9" key="1">
    <citation type="submission" date="2013-12" db="EMBL/GenBank/DDBJ databases">
        <authorList>
            <consortium name="DOE Joint Genome Institute"/>
            <person name="Kappler U."/>
            <person name="Huntemann M."/>
            <person name="Han J."/>
            <person name="Chen A."/>
            <person name="Kyrpides N."/>
            <person name="Mavromatis K."/>
            <person name="Markowitz V."/>
            <person name="Palaniappan K."/>
            <person name="Ivanova N."/>
            <person name="Schaumberg A."/>
            <person name="Pati A."/>
            <person name="Liolios K."/>
            <person name="Nordberg H.P."/>
            <person name="Cantor M.N."/>
            <person name="Hua S.X."/>
            <person name="Woyke T."/>
        </authorList>
    </citation>
    <scope>NUCLEOTIDE SEQUENCE [LARGE SCALE GENOMIC DNA]</scope>
    <source>
        <strain evidence="9">AL2</strain>
    </source>
</reference>
<accession>W0DTG5</accession>
<dbReference type="eggNOG" id="COG4567">
    <property type="taxonomic scope" value="Bacteria"/>
</dbReference>
<keyword evidence="5" id="KW-0804">Transcription</keyword>
<dbReference type="Proteomes" id="UP000005380">
    <property type="component" value="Chromosome"/>
</dbReference>
<dbReference type="SMART" id="SM00448">
    <property type="entry name" value="REC"/>
    <property type="match status" value="1"/>
</dbReference>
<dbReference type="GO" id="GO:0006355">
    <property type="term" value="P:regulation of DNA-templated transcription"/>
    <property type="evidence" value="ECO:0007669"/>
    <property type="project" value="TreeGrafter"/>
</dbReference>
<dbReference type="PANTHER" id="PTHR48111:SF1">
    <property type="entry name" value="TWO-COMPONENT RESPONSE REGULATOR ORR33"/>
    <property type="match status" value="1"/>
</dbReference>
<dbReference type="PROSITE" id="PS50110">
    <property type="entry name" value="RESPONSE_REGULATORY"/>
    <property type="match status" value="1"/>
</dbReference>
<evidence type="ECO:0000256" key="6">
    <source>
        <dbReference type="PROSITE-ProRule" id="PRU00169"/>
    </source>
</evidence>
<dbReference type="Pfam" id="PF02954">
    <property type="entry name" value="HTH_8"/>
    <property type="match status" value="1"/>
</dbReference>
<dbReference type="InterPro" id="IPR009057">
    <property type="entry name" value="Homeodomain-like_sf"/>
</dbReference>
<proteinExistence type="predicted"/>
<feature type="domain" description="Response regulatory" evidence="7">
    <location>
        <begin position="4"/>
        <end position="125"/>
    </location>
</feature>
<dbReference type="STRING" id="717772.THIAE_09165"/>
<protein>
    <submittedName>
        <fullName evidence="8">Fis family transcriptional regulator</fullName>
    </submittedName>
</protein>
<dbReference type="GO" id="GO:0005829">
    <property type="term" value="C:cytosol"/>
    <property type="evidence" value="ECO:0007669"/>
    <property type="project" value="TreeGrafter"/>
</dbReference>
<dbReference type="InterPro" id="IPR002197">
    <property type="entry name" value="HTH_Fis"/>
</dbReference>
<dbReference type="OrthoDB" id="9802426at2"/>
<keyword evidence="4" id="KW-0238">DNA-binding</keyword>
<dbReference type="RefSeq" id="WP_006460857.1">
    <property type="nucleotide sequence ID" value="NZ_CP007030.1"/>
</dbReference>
<dbReference type="AlphaFoldDB" id="W0DTG5"/>
<dbReference type="EMBL" id="CP007030">
    <property type="protein sequence ID" value="AHF01905.1"/>
    <property type="molecule type" value="Genomic_DNA"/>
</dbReference>
<dbReference type="Gene3D" id="1.10.10.60">
    <property type="entry name" value="Homeodomain-like"/>
    <property type="match status" value="1"/>
</dbReference>
<evidence type="ECO:0000313" key="8">
    <source>
        <dbReference type="EMBL" id="AHF01905.1"/>
    </source>
</evidence>
<keyword evidence="9" id="KW-1185">Reference proteome</keyword>
<dbReference type="InterPro" id="IPR011006">
    <property type="entry name" value="CheY-like_superfamily"/>
</dbReference>
<dbReference type="Pfam" id="PF00072">
    <property type="entry name" value="Response_reg"/>
    <property type="match status" value="1"/>
</dbReference>
<name>W0DTG5_9GAMM</name>
<evidence type="ECO:0000256" key="1">
    <source>
        <dbReference type="ARBA" id="ARBA00022553"/>
    </source>
</evidence>
<dbReference type="HOGENOM" id="CLU_000445_69_6_6"/>
<evidence type="ECO:0000256" key="4">
    <source>
        <dbReference type="ARBA" id="ARBA00023125"/>
    </source>
</evidence>
<evidence type="ECO:0000259" key="7">
    <source>
        <dbReference type="PROSITE" id="PS50110"/>
    </source>
</evidence>
<dbReference type="PANTHER" id="PTHR48111">
    <property type="entry name" value="REGULATOR OF RPOS"/>
    <property type="match status" value="1"/>
</dbReference>
<keyword evidence="1 6" id="KW-0597">Phosphoprotein</keyword>
<dbReference type="CDD" id="cd00156">
    <property type="entry name" value="REC"/>
    <property type="match status" value="1"/>
</dbReference>
<keyword evidence="2" id="KW-0902">Two-component regulatory system</keyword>